<name>A0A9J6QZ56_9FIRM</name>
<organism evidence="2 3">
    <name type="scientific">Hominibacterium faecale</name>
    <dbReference type="NCBI Taxonomy" id="2839743"/>
    <lineage>
        <taxon>Bacteria</taxon>
        <taxon>Bacillati</taxon>
        <taxon>Bacillota</taxon>
        <taxon>Clostridia</taxon>
        <taxon>Peptostreptococcales</taxon>
        <taxon>Anaerovoracaceae</taxon>
        <taxon>Hominibacterium</taxon>
    </lineage>
</organism>
<feature type="transmembrane region" description="Helical" evidence="1">
    <location>
        <begin position="12"/>
        <end position="32"/>
    </location>
</feature>
<keyword evidence="1" id="KW-1133">Transmembrane helix</keyword>
<comment type="caution">
    <text evidence="2">The sequence shown here is derived from an EMBL/GenBank/DDBJ whole genome shotgun (WGS) entry which is preliminary data.</text>
</comment>
<dbReference type="Proteomes" id="UP001065549">
    <property type="component" value="Unassembled WGS sequence"/>
</dbReference>
<gene>
    <name evidence="2" type="ORF">OBO34_20815</name>
</gene>
<evidence type="ECO:0000313" key="2">
    <source>
        <dbReference type="EMBL" id="MCU7380760.1"/>
    </source>
</evidence>
<dbReference type="RefSeq" id="WP_227754922.1">
    <property type="nucleotide sequence ID" value="NZ_JAJAGH010000003.1"/>
</dbReference>
<keyword evidence="1" id="KW-0812">Transmembrane</keyword>
<reference evidence="2" key="1">
    <citation type="submission" date="2022-09" db="EMBL/GenBank/DDBJ databases">
        <title>Culturomic study of gut microbiota in children with autism spectrum disorder.</title>
        <authorList>
            <person name="Efimov B.A."/>
            <person name="Chaplin A.V."/>
            <person name="Sokolova S.R."/>
            <person name="Pikina A.P."/>
            <person name="Korzhanova M."/>
            <person name="Belova V."/>
            <person name="Korostin D."/>
        </authorList>
    </citation>
    <scope>NUCLEOTIDE SEQUENCE</scope>
    <source>
        <strain evidence="2">ASD5510</strain>
    </source>
</reference>
<proteinExistence type="predicted"/>
<keyword evidence="1" id="KW-0472">Membrane</keyword>
<dbReference type="AlphaFoldDB" id="A0A9J6QZ56"/>
<accession>A0A9J6QZ56</accession>
<protein>
    <submittedName>
        <fullName evidence="2">Uncharacterized protein</fullName>
    </submittedName>
</protein>
<keyword evidence="3" id="KW-1185">Reference proteome</keyword>
<evidence type="ECO:0000256" key="1">
    <source>
        <dbReference type="SAM" id="Phobius"/>
    </source>
</evidence>
<sequence length="54" mass="6198">MERIRIKKHLLCRCFLMMLIVVSLSEGIYMIISIKHSAAEGYRSSAGDAYKQVH</sequence>
<dbReference type="EMBL" id="JAOSHN010000013">
    <property type="protein sequence ID" value="MCU7380760.1"/>
    <property type="molecule type" value="Genomic_DNA"/>
</dbReference>
<evidence type="ECO:0000313" key="3">
    <source>
        <dbReference type="Proteomes" id="UP001065549"/>
    </source>
</evidence>